<proteinExistence type="predicted"/>
<dbReference type="RefSeq" id="WP_347919923.1">
    <property type="nucleotide sequence ID" value="NZ_JBDXMX010000002.1"/>
</dbReference>
<dbReference type="InterPro" id="IPR030678">
    <property type="entry name" value="Peptide/Ni-bd"/>
</dbReference>
<dbReference type="Proteomes" id="UP001484097">
    <property type="component" value="Unassembled WGS sequence"/>
</dbReference>
<dbReference type="Pfam" id="PF00496">
    <property type="entry name" value="SBP_bac_5"/>
    <property type="match status" value="1"/>
</dbReference>
<keyword evidence="1" id="KW-0732">Signal</keyword>
<evidence type="ECO:0000313" key="3">
    <source>
        <dbReference type="EMBL" id="MEO9247381.1"/>
    </source>
</evidence>
<feature type="domain" description="Solute-binding protein family 5" evidence="2">
    <location>
        <begin position="113"/>
        <end position="460"/>
    </location>
</feature>
<dbReference type="CDD" id="cd00995">
    <property type="entry name" value="PBP2_NikA_DppA_OppA_like"/>
    <property type="match status" value="1"/>
</dbReference>
<dbReference type="Gene3D" id="3.10.105.10">
    <property type="entry name" value="Dipeptide-binding Protein, Domain 3"/>
    <property type="match status" value="1"/>
</dbReference>
<evidence type="ECO:0000313" key="4">
    <source>
        <dbReference type="Proteomes" id="UP001484097"/>
    </source>
</evidence>
<dbReference type="InterPro" id="IPR039424">
    <property type="entry name" value="SBP_5"/>
</dbReference>
<name>A0ABV0IGU2_9MICC</name>
<evidence type="ECO:0000259" key="2">
    <source>
        <dbReference type="Pfam" id="PF00496"/>
    </source>
</evidence>
<organism evidence="3 4">
    <name type="scientific">Citricoccus nitrophenolicus</name>
    <dbReference type="NCBI Taxonomy" id="863575"/>
    <lineage>
        <taxon>Bacteria</taxon>
        <taxon>Bacillati</taxon>
        <taxon>Actinomycetota</taxon>
        <taxon>Actinomycetes</taxon>
        <taxon>Micrococcales</taxon>
        <taxon>Micrococcaceae</taxon>
        <taxon>Citricoccus</taxon>
    </lineage>
</organism>
<dbReference type="PIRSF" id="PIRSF002741">
    <property type="entry name" value="MppA"/>
    <property type="match status" value="1"/>
</dbReference>
<gene>
    <name evidence="3" type="ORF">ABDK96_06785</name>
</gene>
<comment type="caution">
    <text evidence="3">The sequence shown here is derived from an EMBL/GenBank/DDBJ whole genome shotgun (WGS) entry which is preliminary data.</text>
</comment>
<evidence type="ECO:0000256" key="1">
    <source>
        <dbReference type="ARBA" id="ARBA00022729"/>
    </source>
</evidence>
<protein>
    <submittedName>
        <fullName evidence="3">ABC transporter substrate-binding protein</fullName>
    </submittedName>
</protein>
<dbReference type="SUPFAM" id="SSF53850">
    <property type="entry name" value="Periplasmic binding protein-like II"/>
    <property type="match status" value="1"/>
</dbReference>
<dbReference type="InterPro" id="IPR000914">
    <property type="entry name" value="SBP_5_dom"/>
</dbReference>
<sequence>MNPIPRQHGPRQPRPRRALLGTVALAASLGLILAGCGSDGGANVNTSGEGAEAGEPQAGGDLTVLLDAGYSGGWDTGLDPATSNSVGANQSLNSAIFGGLFTLEADENGENAEIVPQQAEGYEFSEDGLTLTVTLREGITFSDGTALDAEAVVWNWIRNLSSGSTGAPQLELDLERPMPELDQEFLDDLYAALPEDVDQDLIEQRLGAIQAVDEHTVQLHLATANGALVNAMPYNNLNLIGSPTAYQEQGAQEFSRAPVAAGPFTVEANRISERLDLERNEDYFKEGLPYLDELSFQSIAGDQVMYQTLQAGQGDAIEGLSSLTLIQQAQSNPQVTTTLGAPTSPYVIQLNTRQAPFDEKKAREAIYYATDFEAINQGLFGGQADLSQSFTASGGLFHEPEVEGYRTYDLDKAKELVEEIGGLTVELGTTDIVTARQVTTALQTQWQEAGIDVTIDSKPLGDVITKFGTGQWESMLQTAGAWDPAAGIGVGVRFGSTSTYSGTPLPEGAATAAEALEGGLQTELDRVIQAAAATVDEQERGELYRQAAEMISDEAYGPFGIAFSPAQVVREGVHGPGLTTPIPALAVNPGVIYERVWVEQ</sequence>
<dbReference type="PANTHER" id="PTHR30290:SF38">
    <property type="entry name" value="D,D-DIPEPTIDE-BINDING PERIPLASMIC PROTEIN DDPA-RELATED"/>
    <property type="match status" value="1"/>
</dbReference>
<dbReference type="EMBL" id="JBDXMX010000002">
    <property type="protein sequence ID" value="MEO9247381.1"/>
    <property type="molecule type" value="Genomic_DNA"/>
</dbReference>
<dbReference type="PANTHER" id="PTHR30290">
    <property type="entry name" value="PERIPLASMIC BINDING COMPONENT OF ABC TRANSPORTER"/>
    <property type="match status" value="1"/>
</dbReference>
<reference evidence="3 4" key="1">
    <citation type="submission" date="2024-05" db="EMBL/GenBank/DDBJ databases">
        <authorList>
            <person name="Yi C."/>
        </authorList>
    </citation>
    <scope>NUCLEOTIDE SEQUENCE [LARGE SCALE GENOMIC DNA]</scope>
    <source>
        <strain evidence="3 4">XS13</strain>
    </source>
</reference>
<dbReference type="Gene3D" id="3.40.190.10">
    <property type="entry name" value="Periplasmic binding protein-like II"/>
    <property type="match status" value="1"/>
</dbReference>
<accession>A0ABV0IGU2</accession>
<keyword evidence="4" id="KW-1185">Reference proteome</keyword>